<name>A0ABS1UGP0_9ACTN</name>
<keyword evidence="2" id="KW-1133">Transmembrane helix</keyword>
<feature type="compositionally biased region" description="Low complexity" evidence="1">
    <location>
        <begin position="71"/>
        <end position="107"/>
    </location>
</feature>
<dbReference type="EMBL" id="JAETXL010000002">
    <property type="protein sequence ID" value="MBL6275491.1"/>
    <property type="molecule type" value="Genomic_DNA"/>
</dbReference>
<reference evidence="4 5" key="1">
    <citation type="submission" date="2021-01" db="EMBL/GenBank/DDBJ databases">
        <title>Genome sequencing of Micromonospora fiedleri MG-37.</title>
        <authorList>
            <person name="Moreland P.E.J."/>
            <person name="Stach J.E.M."/>
        </authorList>
    </citation>
    <scope>NUCLEOTIDE SEQUENCE [LARGE SCALE GENOMIC DNA]</scope>
    <source>
        <strain evidence="4 5">MG-37</strain>
    </source>
</reference>
<proteinExistence type="predicted"/>
<feature type="compositionally biased region" description="Low complexity" evidence="1">
    <location>
        <begin position="114"/>
        <end position="134"/>
    </location>
</feature>
<dbReference type="InterPro" id="IPR008965">
    <property type="entry name" value="CBM2/CBM3_carb-bd_dom_sf"/>
</dbReference>
<protein>
    <recommendedName>
        <fullName evidence="3">CBM2 domain-containing protein</fullName>
    </recommendedName>
</protein>
<comment type="caution">
    <text evidence="4">The sequence shown here is derived from an EMBL/GenBank/DDBJ whole genome shotgun (WGS) entry which is preliminary data.</text>
</comment>
<feature type="domain" description="CBM2" evidence="3">
    <location>
        <begin position="142"/>
        <end position="242"/>
    </location>
</feature>
<dbReference type="Gene3D" id="2.60.40.290">
    <property type="match status" value="1"/>
</dbReference>
<keyword evidence="2" id="KW-0472">Membrane</keyword>
<keyword evidence="2" id="KW-0812">Transmembrane</keyword>
<organism evidence="4 5">
    <name type="scientific">Micromonospora fiedleri</name>
    <dbReference type="NCBI Taxonomy" id="1157498"/>
    <lineage>
        <taxon>Bacteria</taxon>
        <taxon>Bacillati</taxon>
        <taxon>Actinomycetota</taxon>
        <taxon>Actinomycetes</taxon>
        <taxon>Micromonosporales</taxon>
        <taxon>Micromonosporaceae</taxon>
        <taxon>Micromonospora</taxon>
    </lineage>
</organism>
<keyword evidence="5" id="KW-1185">Reference proteome</keyword>
<feature type="transmembrane region" description="Helical" evidence="2">
    <location>
        <begin position="28"/>
        <end position="49"/>
    </location>
</feature>
<dbReference type="SMART" id="SM00637">
    <property type="entry name" value="CBD_II"/>
    <property type="match status" value="1"/>
</dbReference>
<gene>
    <name evidence="4" type="ORF">JMF97_04865</name>
</gene>
<feature type="region of interest" description="Disordered" evidence="1">
    <location>
        <begin position="53"/>
        <end position="139"/>
    </location>
</feature>
<dbReference type="Proteomes" id="UP000661193">
    <property type="component" value="Unassembled WGS sequence"/>
</dbReference>
<dbReference type="RefSeq" id="WP_203220439.1">
    <property type="nucleotide sequence ID" value="NZ_JAETXL010000002.1"/>
</dbReference>
<evidence type="ECO:0000256" key="2">
    <source>
        <dbReference type="SAM" id="Phobius"/>
    </source>
</evidence>
<accession>A0ABS1UGP0</accession>
<evidence type="ECO:0000259" key="3">
    <source>
        <dbReference type="SMART" id="SM00637"/>
    </source>
</evidence>
<evidence type="ECO:0000313" key="5">
    <source>
        <dbReference type="Proteomes" id="UP000661193"/>
    </source>
</evidence>
<evidence type="ECO:0000313" key="4">
    <source>
        <dbReference type="EMBL" id="MBL6275491.1"/>
    </source>
</evidence>
<sequence>MAVRPVGDENGEPSGRRIVPNVIASAPWVATLVGVAVLAVLLVVATLSFREPEQPAAWSPGPPMALPAQQSTPTTTPTRSSGPTVTPTTAPTAPTASAPTRSASSGPSVPPSSPASARAADDPPASATPTAKPSTFIDPGGVEATYQVMASDPGSFQAELVISNDTAGAVGWVVDLRFTSEVTGVRASSGPGVSVGIKGAGWYVLSGTGQLAAEAQQTVRLRVSRTGGGEYPAQCTVNGSACALS</sequence>
<dbReference type="SUPFAM" id="SSF49384">
    <property type="entry name" value="Carbohydrate-binding domain"/>
    <property type="match status" value="1"/>
</dbReference>
<evidence type="ECO:0000256" key="1">
    <source>
        <dbReference type="SAM" id="MobiDB-lite"/>
    </source>
</evidence>
<dbReference type="InterPro" id="IPR012291">
    <property type="entry name" value="CBM2_carb-bd_dom_sf"/>
</dbReference>
<dbReference type="InterPro" id="IPR001919">
    <property type="entry name" value="CBD2"/>
</dbReference>